<sequence>MGKRGRKDNLSEDEVRQRLELVDAYKASGLNGEAFAQSRGITYLDLRGWAAHAPRWRARLAGEDYAPPRPAGVFVKALVPAGLDVASGCARIVCEAGGRRAQIDWPVSAPAECAQWLRAWLG</sequence>
<evidence type="ECO:0000313" key="1">
    <source>
        <dbReference type="EMBL" id="OIQ76306.1"/>
    </source>
</evidence>
<organism evidence="1">
    <name type="scientific">mine drainage metagenome</name>
    <dbReference type="NCBI Taxonomy" id="410659"/>
    <lineage>
        <taxon>unclassified sequences</taxon>
        <taxon>metagenomes</taxon>
        <taxon>ecological metagenomes</taxon>
    </lineage>
</organism>
<comment type="caution">
    <text evidence="1">The sequence shown here is derived from an EMBL/GenBank/DDBJ whole genome shotgun (WGS) entry which is preliminary data.</text>
</comment>
<gene>
    <name evidence="1" type="ORF">GALL_420140</name>
</gene>
<reference evidence="1" key="1">
    <citation type="submission" date="2016-10" db="EMBL/GenBank/DDBJ databases">
        <title>Sequence of Gallionella enrichment culture.</title>
        <authorList>
            <person name="Poehlein A."/>
            <person name="Muehling M."/>
            <person name="Daniel R."/>
        </authorList>
    </citation>
    <scope>NUCLEOTIDE SEQUENCE</scope>
</reference>
<accession>A0A1J5PZ08</accession>
<name>A0A1J5PZ08_9ZZZZ</name>
<dbReference type="EMBL" id="MLJW01001905">
    <property type="protein sequence ID" value="OIQ76306.1"/>
    <property type="molecule type" value="Genomic_DNA"/>
</dbReference>
<proteinExistence type="predicted"/>
<protein>
    <submittedName>
        <fullName evidence="1">Uncharacterized protein</fullName>
    </submittedName>
</protein>
<dbReference type="AlphaFoldDB" id="A0A1J5PZ08"/>